<dbReference type="PROSITE" id="PS51375">
    <property type="entry name" value="PPR"/>
    <property type="match status" value="1"/>
</dbReference>
<organism evidence="3 4">
    <name type="scientific">Polarella glacialis</name>
    <name type="common">Dinoflagellate</name>
    <dbReference type="NCBI Taxonomy" id="89957"/>
    <lineage>
        <taxon>Eukaryota</taxon>
        <taxon>Sar</taxon>
        <taxon>Alveolata</taxon>
        <taxon>Dinophyceae</taxon>
        <taxon>Suessiales</taxon>
        <taxon>Suessiaceae</taxon>
        <taxon>Polarella</taxon>
    </lineage>
</organism>
<gene>
    <name evidence="3" type="ORF">PGLA2088_LOCUS49846</name>
</gene>
<name>A0A813LVJ5_POLGL</name>
<evidence type="ECO:0000256" key="2">
    <source>
        <dbReference type="SAM" id="MobiDB-lite"/>
    </source>
</evidence>
<dbReference type="InterPro" id="IPR002885">
    <property type="entry name" value="PPR_rpt"/>
</dbReference>
<dbReference type="Gene3D" id="1.25.40.10">
    <property type="entry name" value="Tetratricopeptide repeat domain"/>
    <property type="match status" value="1"/>
</dbReference>
<evidence type="ECO:0000313" key="4">
    <source>
        <dbReference type="Proteomes" id="UP000626109"/>
    </source>
</evidence>
<dbReference type="AlphaFoldDB" id="A0A813LVJ5"/>
<dbReference type="EMBL" id="CAJNNW010037188">
    <property type="protein sequence ID" value="CAE8740017.1"/>
    <property type="molecule type" value="Genomic_DNA"/>
</dbReference>
<dbReference type="NCBIfam" id="TIGR00756">
    <property type="entry name" value="PPR"/>
    <property type="match status" value="1"/>
</dbReference>
<dbReference type="InterPro" id="IPR011990">
    <property type="entry name" value="TPR-like_helical_dom_sf"/>
</dbReference>
<feature type="region of interest" description="Disordered" evidence="2">
    <location>
        <begin position="758"/>
        <end position="779"/>
    </location>
</feature>
<evidence type="ECO:0000256" key="1">
    <source>
        <dbReference type="PROSITE-ProRule" id="PRU00708"/>
    </source>
</evidence>
<accession>A0A813LVJ5</accession>
<feature type="repeat" description="PPR" evidence="1">
    <location>
        <begin position="687"/>
        <end position="723"/>
    </location>
</feature>
<reference evidence="3" key="1">
    <citation type="submission" date="2021-02" db="EMBL/GenBank/DDBJ databases">
        <authorList>
            <person name="Dougan E. K."/>
            <person name="Rhodes N."/>
            <person name="Thang M."/>
            <person name="Chan C."/>
        </authorList>
    </citation>
    <scope>NUCLEOTIDE SEQUENCE</scope>
</reference>
<dbReference type="Proteomes" id="UP000626109">
    <property type="component" value="Unassembled WGS sequence"/>
</dbReference>
<proteinExistence type="predicted"/>
<comment type="caution">
    <text evidence="3">The sequence shown here is derived from an EMBL/GenBank/DDBJ whole genome shotgun (WGS) entry which is preliminary data.</text>
</comment>
<evidence type="ECO:0000313" key="3">
    <source>
        <dbReference type="EMBL" id="CAE8740017.1"/>
    </source>
</evidence>
<sequence length="779" mass="85710">MRVFKRRDAHHRIHNDAMNGIKATGCWATTLLMNCNKKPFNSADFGNRKSTDIEELRRDFDMDPSATNHEVHERFKKQTHLLNLDLIRSMGSNVQMQACWANRSWVSEVGVILGQLSETAIMRHLGFSKPGLQHGAADPIQTQHASIFFNMITNCASCRAWSMSLNSEMMPDNGAGILDSDSDKAYGALGKIRNDKEVVEQALEAMLPLADGSFHPDREDLDFGAPFNKELWRHAERFGWSMQSIHKHVYYLHAALANTKVTLEDVLCELADHQRESKNENSSVQRCYFYNCIARTLLKSEIPFMRLQQGDLGHSSVNALKKGVSFYPVWSGCEFVREFAKAPAGQNADKKSVACMVVLKELAPSGFSGIGGTWVACLLQKGRLFRRKADGTIFLSLGFNTKAVIAWAVVAVAPGFFQLAPAKMTADDCAARMSFLVTSNLGPKGLEDEEDFQHGLLLKSLGEEPLIRGWLSEGALEGNSGDFENALHGHGGKGGESEGGEGTWATCPTFMAHLDEQQCEDLVTKLLRSEVKAEVGASGAMLAALKHLDPDERNNFADLTDKLEDKARAEFIQTRISAPKAVITTRTPPAIKALRPNVTGARIWTKLSALKQVVDGLWKWRKNHGGVEVMDGKPSLEAITAALQLADQQMENGEMELDNDDDDLVEFGACLAGGSSGSGMRLKMPPDEVSYNSAIHACAMSKPPSSDEAEGVFREMRDAGIEPTASTLSALERAIGSSRRDELCIEFRVDVDKAFLRKPRDSRELRKAPHPGSAGGRRT</sequence>
<protein>
    <submittedName>
        <fullName evidence="3">Uncharacterized protein</fullName>
    </submittedName>
</protein>
<feature type="compositionally biased region" description="Basic and acidic residues" evidence="2">
    <location>
        <begin position="758"/>
        <end position="767"/>
    </location>
</feature>